<organism evidence="2 3">
    <name type="scientific">Roseimicrobium gellanilyticum</name>
    <dbReference type="NCBI Taxonomy" id="748857"/>
    <lineage>
        <taxon>Bacteria</taxon>
        <taxon>Pseudomonadati</taxon>
        <taxon>Verrucomicrobiota</taxon>
        <taxon>Verrucomicrobiia</taxon>
        <taxon>Verrucomicrobiales</taxon>
        <taxon>Verrucomicrobiaceae</taxon>
        <taxon>Roseimicrobium</taxon>
    </lineage>
</organism>
<feature type="compositionally biased region" description="Basic residues" evidence="1">
    <location>
        <begin position="57"/>
        <end position="66"/>
    </location>
</feature>
<name>A0A366HJM4_9BACT</name>
<accession>A0A366HJM4</accession>
<feature type="region of interest" description="Disordered" evidence="1">
    <location>
        <begin position="55"/>
        <end position="83"/>
    </location>
</feature>
<evidence type="ECO:0000256" key="1">
    <source>
        <dbReference type="SAM" id="MobiDB-lite"/>
    </source>
</evidence>
<protein>
    <submittedName>
        <fullName evidence="2">Uncharacterized protein</fullName>
    </submittedName>
</protein>
<gene>
    <name evidence="2" type="ORF">DES53_106151</name>
</gene>
<dbReference type="Proteomes" id="UP000253426">
    <property type="component" value="Unassembled WGS sequence"/>
</dbReference>
<keyword evidence="3" id="KW-1185">Reference proteome</keyword>
<evidence type="ECO:0000313" key="2">
    <source>
        <dbReference type="EMBL" id="RBP42444.1"/>
    </source>
</evidence>
<proteinExistence type="predicted"/>
<comment type="caution">
    <text evidence="2">The sequence shown here is derived from an EMBL/GenBank/DDBJ whole genome shotgun (WGS) entry which is preliminary data.</text>
</comment>
<evidence type="ECO:0000313" key="3">
    <source>
        <dbReference type="Proteomes" id="UP000253426"/>
    </source>
</evidence>
<dbReference type="EMBL" id="QNRR01000006">
    <property type="protein sequence ID" value="RBP42444.1"/>
    <property type="molecule type" value="Genomic_DNA"/>
</dbReference>
<sequence length="152" mass="16661">MNSPYFIGPWKGMGAAIEDCAEETGHSVAHLVRIGTDRVLQEYHTTGKVAVGAALRKPSRRGRKLGSKNATKGPTLDDLHRDAQEAREELNRLRAEWVLFCLQHGEEGKQRAKNGGPGVELWLCLKLAIERDAVAVERLAGARLALTPSGQR</sequence>
<dbReference type="AlphaFoldDB" id="A0A366HJM4"/>
<dbReference type="RefSeq" id="WP_113959577.1">
    <property type="nucleotide sequence ID" value="NZ_QNRR01000006.1"/>
</dbReference>
<reference evidence="2 3" key="1">
    <citation type="submission" date="2018-06" db="EMBL/GenBank/DDBJ databases">
        <title>Genomic Encyclopedia of Type Strains, Phase IV (KMG-IV): sequencing the most valuable type-strain genomes for metagenomic binning, comparative biology and taxonomic classification.</title>
        <authorList>
            <person name="Goeker M."/>
        </authorList>
    </citation>
    <scope>NUCLEOTIDE SEQUENCE [LARGE SCALE GENOMIC DNA]</scope>
    <source>
        <strain evidence="2 3">DSM 25532</strain>
    </source>
</reference>